<gene>
    <name evidence="1" type="primary">RvY_08961-1</name>
    <name evidence="1" type="synonym">RvY_08961.1</name>
    <name evidence="1" type="ORF">RvY_08961</name>
</gene>
<sequence length="55" mass="6230">LIDRASWSAQFAEVALSNVEQDHSLTEACLPAAQHRSNVWNLFEDFMLGDLLIQQ</sequence>
<evidence type="ECO:0000313" key="2">
    <source>
        <dbReference type="Proteomes" id="UP000186922"/>
    </source>
</evidence>
<reference evidence="1 2" key="1">
    <citation type="journal article" date="2016" name="Nat. Commun.">
        <title>Extremotolerant tardigrade genome and improved radiotolerance of human cultured cells by tardigrade-unique protein.</title>
        <authorList>
            <person name="Hashimoto T."/>
            <person name="Horikawa D.D."/>
            <person name="Saito Y."/>
            <person name="Kuwahara H."/>
            <person name="Kozuka-Hata H."/>
            <person name="Shin-I T."/>
            <person name="Minakuchi Y."/>
            <person name="Ohishi K."/>
            <person name="Motoyama A."/>
            <person name="Aizu T."/>
            <person name="Enomoto A."/>
            <person name="Kondo K."/>
            <person name="Tanaka S."/>
            <person name="Hara Y."/>
            <person name="Koshikawa S."/>
            <person name="Sagara H."/>
            <person name="Miura T."/>
            <person name="Yokobori S."/>
            <person name="Miyagawa K."/>
            <person name="Suzuki Y."/>
            <person name="Kubo T."/>
            <person name="Oyama M."/>
            <person name="Kohara Y."/>
            <person name="Fujiyama A."/>
            <person name="Arakawa K."/>
            <person name="Katayama T."/>
            <person name="Toyoda A."/>
            <person name="Kunieda T."/>
        </authorList>
    </citation>
    <scope>NUCLEOTIDE SEQUENCE [LARGE SCALE GENOMIC DNA]</scope>
    <source>
        <strain evidence="1 2">YOKOZUNA-1</strain>
    </source>
</reference>
<dbReference type="EMBL" id="BDGG01000004">
    <property type="protein sequence ID" value="GAU97711.1"/>
    <property type="molecule type" value="Genomic_DNA"/>
</dbReference>
<accession>A0A1D1V7N7</accession>
<keyword evidence="2" id="KW-1185">Reference proteome</keyword>
<protein>
    <submittedName>
        <fullName evidence="1">Uncharacterized protein</fullName>
    </submittedName>
</protein>
<proteinExistence type="predicted"/>
<evidence type="ECO:0000313" key="1">
    <source>
        <dbReference type="EMBL" id="GAU97711.1"/>
    </source>
</evidence>
<dbReference type="Proteomes" id="UP000186922">
    <property type="component" value="Unassembled WGS sequence"/>
</dbReference>
<organism evidence="1 2">
    <name type="scientific">Ramazzottius varieornatus</name>
    <name type="common">Water bear</name>
    <name type="synonym">Tardigrade</name>
    <dbReference type="NCBI Taxonomy" id="947166"/>
    <lineage>
        <taxon>Eukaryota</taxon>
        <taxon>Metazoa</taxon>
        <taxon>Ecdysozoa</taxon>
        <taxon>Tardigrada</taxon>
        <taxon>Eutardigrada</taxon>
        <taxon>Parachela</taxon>
        <taxon>Hypsibioidea</taxon>
        <taxon>Ramazzottiidae</taxon>
        <taxon>Ramazzottius</taxon>
    </lineage>
</organism>
<feature type="non-terminal residue" evidence="1">
    <location>
        <position position="1"/>
    </location>
</feature>
<comment type="caution">
    <text evidence="1">The sequence shown here is derived from an EMBL/GenBank/DDBJ whole genome shotgun (WGS) entry which is preliminary data.</text>
</comment>
<name>A0A1D1V7N7_RAMVA</name>
<dbReference type="AlphaFoldDB" id="A0A1D1V7N7"/>